<dbReference type="RefSeq" id="WP_369182029.1">
    <property type="nucleotide sequence ID" value="NZ_CP163445.1"/>
</dbReference>
<protein>
    <submittedName>
        <fullName evidence="3">BpX6 domain-containing protein</fullName>
    </submittedName>
</protein>
<dbReference type="EMBL" id="CP163445">
    <property type="protein sequence ID" value="XDQ77021.1"/>
    <property type="molecule type" value="Genomic_DNA"/>
</dbReference>
<accession>A0AB39TCK0</accession>
<dbReference type="InterPro" id="IPR045547">
    <property type="entry name" value="bpX6"/>
</dbReference>
<evidence type="ECO:0000259" key="2">
    <source>
        <dbReference type="Pfam" id="PF19922"/>
    </source>
</evidence>
<proteinExistence type="predicted"/>
<dbReference type="SUPFAM" id="SSF82171">
    <property type="entry name" value="DPP6 N-terminal domain-like"/>
    <property type="match status" value="1"/>
</dbReference>
<evidence type="ECO:0000313" key="3">
    <source>
        <dbReference type="EMBL" id="XDQ77021.1"/>
    </source>
</evidence>
<feature type="compositionally biased region" description="Low complexity" evidence="1">
    <location>
        <begin position="647"/>
        <end position="663"/>
    </location>
</feature>
<feature type="compositionally biased region" description="Basic residues" evidence="1">
    <location>
        <begin position="168"/>
        <end position="177"/>
    </location>
</feature>
<name>A0AB39TCK0_9ACTN</name>
<reference evidence="3" key="1">
    <citation type="submission" date="2024-07" db="EMBL/GenBank/DDBJ databases">
        <authorList>
            <person name="Yu S.T."/>
        </authorList>
    </citation>
    <scope>NUCLEOTIDE SEQUENCE</scope>
    <source>
        <strain evidence="3">Y1</strain>
    </source>
</reference>
<organism evidence="3">
    <name type="scientific">Streptomyces sp. Y1</name>
    <dbReference type="NCBI Taxonomy" id="3238634"/>
    <lineage>
        <taxon>Bacteria</taxon>
        <taxon>Bacillati</taxon>
        <taxon>Actinomycetota</taxon>
        <taxon>Actinomycetes</taxon>
        <taxon>Kitasatosporales</taxon>
        <taxon>Streptomycetaceae</taxon>
        <taxon>Streptomyces</taxon>
    </lineage>
</organism>
<feature type="region of interest" description="Disordered" evidence="1">
    <location>
        <begin position="162"/>
        <end position="198"/>
    </location>
</feature>
<dbReference type="InterPro" id="IPR011047">
    <property type="entry name" value="Quinoprotein_ADH-like_sf"/>
</dbReference>
<dbReference type="AlphaFoldDB" id="A0AB39TCK0"/>
<dbReference type="Pfam" id="PF19922">
    <property type="entry name" value="bpX6"/>
    <property type="match status" value="1"/>
</dbReference>
<evidence type="ECO:0000256" key="1">
    <source>
        <dbReference type="SAM" id="MobiDB-lite"/>
    </source>
</evidence>
<sequence>MTNPALDAAGFVLDVPLIGAAEAAERVLSHWQDGARLLELPDGRWVLTLPAPVRTRPDRAPGEPLRAVGGALVAAGADQRALDGGDVLLVAGGLTYRHAIAGMRPLDPAHWLDPTGIAVHRLGPVGTPAAPEPVEEDEALRPPVVDLRAAAGVRERSSWAARLLGERRPRRPQRPRPPRSLAGRPGDPTYPRPPAGRPAPPVWPNALFLAAVLCGALPYLPSAVERGESEIWSVIPVLTAASIGLAVLPWAKARRDRKAAAPQHAGAARQSGAPDGPRKSAAARRPRGQWLARLALRSPAGTLFQRRQARYVARLARSFRQRRWEDALRDAVRLAGDAGRGPGGLLALRLPARFRGALRPDPRERAGAPAAMPISGPTVHGFLNDLYREAAEALEREARIDEAAYVLADLLAEPAEAVALLERHGRVEQAAELAEGRGLPADQVVRLWWRAGQRERAVRIAHRRGAFAAAVERLAATDPQAARELRTAWAAHCREAGDRLGAVDAVWPDAALRPTAVGDLREAVLLGGAARGRALVHLLALGPAGRAADAATGPEARTAHDARTAADARNAAEVIAGLALATLAADAPDSERAAALTALATVPAADPAVDRQLATAALRAVTRGGGFGDGGDTTTQRARYTRLSQRADPLAAADLPKPRLAAPTPGTPLEVTAADRPGTLPVLDAARLDSGAVLVACGHAGVRLLGPDGRTRARWDVPADELVLADHGGSALLVARYGEVRDIARLDLVTRAVERWTTLRVRGLARSYDGRRLVTVDPDGTIAVLDTRTARPTVVHRELGGDQRLLGAIARTPDSCAGLVHTHPAPGSHRVEMSELWQWEQPDWTLRGRSHLNRTGPDRPGPYVADLDGAVLLADGRLLDTGPGAAADTTLVRAVGDGRVAERSVRGQGVLSADGTHWAFAARLSGALHVTLGGGPPGAPLVGGFTAVFPGADASPVGLRRHGDALTCWHRSGRLFATTPDGATLLANLRVTTGS</sequence>
<feature type="domain" description="MoxR-vWA-beta-propeller ternary system" evidence="2">
    <location>
        <begin position="7"/>
        <end position="137"/>
    </location>
</feature>
<gene>
    <name evidence="3" type="ORF">AB2U05_00250</name>
</gene>
<feature type="region of interest" description="Disordered" evidence="1">
    <location>
        <begin position="258"/>
        <end position="286"/>
    </location>
</feature>
<feature type="compositionally biased region" description="Pro residues" evidence="1">
    <location>
        <begin position="188"/>
        <end position="198"/>
    </location>
</feature>
<feature type="region of interest" description="Disordered" evidence="1">
    <location>
        <begin position="647"/>
        <end position="673"/>
    </location>
</feature>
<dbReference type="SUPFAM" id="SSF50998">
    <property type="entry name" value="Quinoprotein alcohol dehydrogenase-like"/>
    <property type="match status" value="1"/>
</dbReference>